<comment type="function">
    <text evidence="8">The phosphoenolpyruvate-dependent sugar phosphotransferase system (PTS), a major carbohydrate active -transport system, catalyzes the phosphorylation of incoming sugar substrates concomitant with their translocation across the cell membrane.</text>
</comment>
<evidence type="ECO:0000256" key="7">
    <source>
        <dbReference type="ARBA" id="ARBA00023136"/>
    </source>
</evidence>
<dbReference type="InterPro" id="IPR004796">
    <property type="entry name" value="PTS_IIC_cello"/>
</dbReference>
<feature type="transmembrane region" description="Helical" evidence="9">
    <location>
        <begin position="213"/>
        <end position="235"/>
    </location>
</feature>
<evidence type="ECO:0000313" key="12">
    <source>
        <dbReference type="Proteomes" id="UP000516280"/>
    </source>
</evidence>
<name>A0A7L4WD06_9LACT</name>
<evidence type="ECO:0000256" key="6">
    <source>
        <dbReference type="ARBA" id="ARBA00022989"/>
    </source>
</evidence>
<feature type="transmembrane region" description="Helical" evidence="9">
    <location>
        <begin position="32"/>
        <end position="52"/>
    </location>
</feature>
<dbReference type="InterPro" id="IPR003352">
    <property type="entry name" value="PTS_EIIC"/>
</dbReference>
<dbReference type="InterPro" id="IPR004501">
    <property type="entry name" value="PTS_EIIC_3"/>
</dbReference>
<evidence type="ECO:0000256" key="3">
    <source>
        <dbReference type="ARBA" id="ARBA00022475"/>
    </source>
</evidence>
<dbReference type="GO" id="GO:0009401">
    <property type="term" value="P:phosphoenolpyruvate-dependent sugar phosphotransferase system"/>
    <property type="evidence" value="ECO:0007669"/>
    <property type="project" value="InterPro"/>
</dbReference>
<dbReference type="PIRSF" id="PIRSF006351">
    <property type="entry name" value="PTS_EIIC-Cellobiose"/>
    <property type="match status" value="1"/>
</dbReference>
<evidence type="ECO:0000256" key="1">
    <source>
        <dbReference type="ARBA" id="ARBA00004651"/>
    </source>
</evidence>
<keyword evidence="5 9" id="KW-0812">Transmembrane</keyword>
<keyword evidence="6 9" id="KW-1133">Transmembrane helix</keyword>
<evidence type="ECO:0000256" key="2">
    <source>
        <dbReference type="ARBA" id="ARBA00022448"/>
    </source>
</evidence>
<reference evidence="11 12" key="1">
    <citation type="submission" date="2016-09" db="EMBL/GenBank/DDBJ databases">
        <title>Lactic acid bacteria from MAP meat Genome sequencing and assembly.</title>
        <authorList>
            <person name="Behr J."/>
            <person name="Hilgarth M."/>
            <person name="Vogel R.F."/>
        </authorList>
    </citation>
    <scope>NUCLEOTIDE SEQUENCE [LARGE SCALE GENOMIC DNA]</scope>
    <source>
        <strain evidence="11 12">TMW21615</strain>
    </source>
</reference>
<evidence type="ECO:0000259" key="10">
    <source>
        <dbReference type="PROSITE" id="PS51105"/>
    </source>
</evidence>
<feature type="transmembrane region" description="Helical" evidence="9">
    <location>
        <begin position="269"/>
        <end position="291"/>
    </location>
</feature>
<evidence type="ECO:0000256" key="8">
    <source>
        <dbReference type="PIRNR" id="PIRNR006351"/>
    </source>
</evidence>
<dbReference type="Pfam" id="PF02378">
    <property type="entry name" value="PTS_EIIC"/>
    <property type="match status" value="1"/>
</dbReference>
<evidence type="ECO:0000256" key="4">
    <source>
        <dbReference type="ARBA" id="ARBA00022597"/>
    </source>
</evidence>
<comment type="subcellular location">
    <subcellularLocation>
        <location evidence="1">Cell membrane</location>
        <topology evidence="1">Multi-pass membrane protein</topology>
    </subcellularLocation>
</comment>
<sequence length="412" mass="45275">MMKKMMRFMTESFAPKVNKVVNNPWVSAIQDAIMAALPLVFVGSLITMFALLKNIISSIPDLSMISDFSFGMYALVVAFLIPYFLMEKKGFGSQKLISGATSLVLFMMLLFPTITADGKVTFILSRFGATGMFLSMLTGLFSGLVMSIAAKYSFFSEDTPIPDFVVGWFNNLLPITFILFCGWLITFQFRLDFFDIVLVLFRPLASIIQTYPGFVLSVFIPVFLYTFGISSWVMMPVIDPVYMSALAANAAAIASGSQAVNIATTETCYSVAAIGGLGATLSLSVMMLVLSKSAQLKAVGKAVMIPSLFNINEPLVFGAPIAFNPYLMVPMWLNGLLIPTIVYGVMKIGLVTIPSSTFLLWYMPYPVASYLATQDGRAIVLCILLFIVSWLVFLPFFKAYDNTLLKKEAQGL</sequence>
<keyword evidence="3 8" id="KW-1003">Cell membrane</keyword>
<feature type="transmembrane region" description="Helical" evidence="9">
    <location>
        <begin position="311"/>
        <end position="329"/>
    </location>
</feature>
<dbReference type="GO" id="GO:1902815">
    <property type="term" value="P:N,N'-diacetylchitobiose import"/>
    <property type="evidence" value="ECO:0007669"/>
    <property type="project" value="TreeGrafter"/>
</dbReference>
<organism evidence="11 12">
    <name type="scientific">Pseudolactococcus paracarnosus</name>
    <dbReference type="NCBI Taxonomy" id="2749962"/>
    <lineage>
        <taxon>Bacteria</taxon>
        <taxon>Bacillati</taxon>
        <taxon>Bacillota</taxon>
        <taxon>Bacilli</taxon>
        <taxon>Lactobacillales</taxon>
        <taxon>Streptococcaceae</taxon>
        <taxon>Pseudolactococcus</taxon>
    </lineage>
</organism>
<feature type="transmembrane region" description="Helical" evidence="9">
    <location>
        <begin position="341"/>
        <end position="363"/>
    </location>
</feature>
<dbReference type="KEGG" id="lpaa:BHS01_05780"/>
<accession>A0A7L4WD06</accession>
<evidence type="ECO:0000313" key="11">
    <source>
        <dbReference type="EMBL" id="QDJ28069.1"/>
    </source>
</evidence>
<feature type="domain" description="PTS EIIC type-3" evidence="10">
    <location>
        <begin position="9"/>
        <end position="396"/>
    </location>
</feature>
<evidence type="ECO:0000256" key="9">
    <source>
        <dbReference type="SAM" id="Phobius"/>
    </source>
</evidence>
<keyword evidence="4 8" id="KW-0762">Sugar transport</keyword>
<dbReference type="Proteomes" id="UP000516280">
    <property type="component" value="Chromosome"/>
</dbReference>
<proteinExistence type="predicted"/>
<dbReference type="PANTHER" id="PTHR33989:SF4">
    <property type="entry name" value="PTS SYSTEM N,N'-DIACETYLCHITOBIOSE-SPECIFIC EIIC COMPONENT"/>
    <property type="match status" value="1"/>
</dbReference>
<gene>
    <name evidence="11" type="ORF">BHS01_05780</name>
</gene>
<feature type="transmembrane region" description="Helical" evidence="9">
    <location>
        <begin position="127"/>
        <end position="152"/>
    </location>
</feature>
<dbReference type="AlphaFoldDB" id="A0A7L4WD06"/>
<feature type="transmembrane region" description="Helical" evidence="9">
    <location>
        <begin position="378"/>
        <end position="397"/>
    </location>
</feature>
<feature type="transmembrane region" description="Helical" evidence="9">
    <location>
        <begin position="64"/>
        <end position="84"/>
    </location>
</feature>
<dbReference type="InterPro" id="IPR051088">
    <property type="entry name" value="PTS_Sugar-EIIC/EIIB"/>
</dbReference>
<evidence type="ECO:0000256" key="5">
    <source>
        <dbReference type="ARBA" id="ARBA00022692"/>
    </source>
</evidence>
<dbReference type="GO" id="GO:0005886">
    <property type="term" value="C:plasma membrane"/>
    <property type="evidence" value="ECO:0007669"/>
    <property type="project" value="UniProtKB-SubCell"/>
</dbReference>
<dbReference type="EMBL" id="CP017195">
    <property type="protein sequence ID" value="QDJ28069.1"/>
    <property type="molecule type" value="Genomic_DNA"/>
</dbReference>
<dbReference type="PROSITE" id="PS51105">
    <property type="entry name" value="PTS_EIIC_TYPE_3"/>
    <property type="match status" value="1"/>
</dbReference>
<keyword evidence="7 8" id="KW-0472">Membrane</keyword>
<keyword evidence="2 8" id="KW-0813">Transport</keyword>
<dbReference type="GO" id="GO:0008982">
    <property type="term" value="F:protein-N(PI)-phosphohistidine-sugar phosphotransferase activity"/>
    <property type="evidence" value="ECO:0007669"/>
    <property type="project" value="UniProtKB-UniRule"/>
</dbReference>
<feature type="transmembrane region" description="Helical" evidence="9">
    <location>
        <begin position="172"/>
        <end position="201"/>
    </location>
</feature>
<protein>
    <recommendedName>
        <fullName evidence="8">Permease IIC component</fullName>
    </recommendedName>
</protein>
<feature type="transmembrane region" description="Helical" evidence="9">
    <location>
        <begin position="96"/>
        <end position="115"/>
    </location>
</feature>
<dbReference type="PANTHER" id="PTHR33989">
    <property type="match status" value="1"/>
</dbReference>